<sequence>MADEEAEQERLSCGEGGCVAELQRLGERLQELERQLRESRVPAVEAATDYCQQLCQISEVDCKDALEMICNLESEGDEKSALVLCTA</sequence>
<proteinExistence type="inferred from homology"/>
<evidence type="ECO:0000259" key="13">
    <source>
        <dbReference type="Pfam" id="PF25580"/>
    </source>
</evidence>
<evidence type="ECO:0000256" key="6">
    <source>
        <dbReference type="ARBA" id="ARBA00022737"/>
    </source>
</evidence>
<comment type="similarity">
    <text evidence="3">Belongs to the krueppel C2H2-type zinc-finger protein family.</text>
</comment>
<evidence type="ECO:0000256" key="12">
    <source>
        <dbReference type="ARBA" id="ARBA00023242"/>
    </source>
</evidence>
<evidence type="ECO:0000313" key="14">
    <source>
        <dbReference type="EMBL" id="PNI87984.1"/>
    </source>
</evidence>
<reference evidence="14 15" key="1">
    <citation type="submission" date="2017-12" db="EMBL/GenBank/DDBJ databases">
        <title>High-resolution comparative analysis of great ape genomes.</title>
        <authorList>
            <person name="Pollen A."/>
            <person name="Hastie A."/>
            <person name="Hormozdiari F."/>
            <person name="Dougherty M."/>
            <person name="Liu R."/>
            <person name="Chaisson M."/>
            <person name="Hoppe E."/>
            <person name="Hill C."/>
            <person name="Pang A."/>
            <person name="Hillier L."/>
            <person name="Baker C."/>
            <person name="Armstrong J."/>
            <person name="Shendure J."/>
            <person name="Paten B."/>
            <person name="Wilson R."/>
            <person name="Chao H."/>
            <person name="Schneider V."/>
            <person name="Ventura M."/>
            <person name="Kronenberg Z."/>
            <person name="Murali S."/>
            <person name="Gordon D."/>
            <person name="Cantsilieris S."/>
            <person name="Munson K."/>
            <person name="Nelson B."/>
            <person name="Raja A."/>
            <person name="Underwood J."/>
            <person name="Diekhans M."/>
            <person name="Fiddes I."/>
            <person name="Haussler D."/>
            <person name="Eichler E."/>
        </authorList>
    </citation>
    <scope>NUCLEOTIDE SEQUENCE [LARGE SCALE GENOMIC DNA]</scope>
    <source>
        <strain evidence="14">Yerkes chimp pedigree #C0471</strain>
    </source>
</reference>
<dbReference type="EMBL" id="NBAG03000210">
    <property type="protein sequence ID" value="PNI87984.1"/>
    <property type="molecule type" value="Genomic_DNA"/>
</dbReference>
<comment type="subcellular location">
    <subcellularLocation>
        <location evidence="2">Nucleus</location>
    </subcellularLocation>
</comment>
<dbReference type="Proteomes" id="UP000236370">
    <property type="component" value="Unassembled WGS sequence"/>
</dbReference>
<evidence type="ECO:0000256" key="9">
    <source>
        <dbReference type="ARBA" id="ARBA00023015"/>
    </source>
</evidence>
<dbReference type="PANTHER" id="PTHR15507">
    <property type="entry name" value="ZINC FINGER PROTEIN RLF"/>
    <property type="match status" value="1"/>
</dbReference>
<evidence type="ECO:0000313" key="15">
    <source>
        <dbReference type="Proteomes" id="UP000236370"/>
    </source>
</evidence>
<dbReference type="Pfam" id="PF25580">
    <property type="entry name" value="TPR_Rlf"/>
    <property type="match status" value="1"/>
</dbReference>
<feature type="domain" description="Zinc finger protein Rlf/292/654 TPR repeats" evidence="13">
    <location>
        <begin position="56"/>
        <end position="87"/>
    </location>
</feature>
<dbReference type="GO" id="GO:0003677">
    <property type="term" value="F:DNA binding"/>
    <property type="evidence" value="ECO:0007669"/>
    <property type="project" value="UniProtKB-KW"/>
</dbReference>
<dbReference type="InterPro" id="IPR057986">
    <property type="entry name" value="TPR_Rlf/292/654"/>
</dbReference>
<keyword evidence="11" id="KW-0804">Transcription</keyword>
<comment type="caution">
    <text evidence="14">The sequence shown here is derived from an EMBL/GenBank/DDBJ whole genome shotgun (WGS) entry which is preliminary data.</text>
</comment>
<keyword evidence="8" id="KW-0862">Zinc</keyword>
<name>A0A2J8PVE2_PANTR</name>
<evidence type="ECO:0000256" key="4">
    <source>
        <dbReference type="ARBA" id="ARBA00022553"/>
    </source>
</evidence>
<dbReference type="PANTHER" id="PTHR15507:SF14">
    <property type="entry name" value="ZINC FINGER PROTEIN 292"/>
    <property type="match status" value="1"/>
</dbReference>
<evidence type="ECO:0000256" key="11">
    <source>
        <dbReference type="ARBA" id="ARBA00023163"/>
    </source>
</evidence>
<keyword evidence="7" id="KW-0863">Zinc-finger</keyword>
<keyword evidence="5" id="KW-0479">Metal-binding</keyword>
<evidence type="ECO:0000256" key="3">
    <source>
        <dbReference type="ARBA" id="ARBA00006991"/>
    </source>
</evidence>
<keyword evidence="6" id="KW-0677">Repeat</keyword>
<organism evidence="14 15">
    <name type="scientific">Pan troglodytes</name>
    <name type="common">Chimpanzee</name>
    <dbReference type="NCBI Taxonomy" id="9598"/>
    <lineage>
        <taxon>Eukaryota</taxon>
        <taxon>Metazoa</taxon>
        <taxon>Chordata</taxon>
        <taxon>Craniata</taxon>
        <taxon>Vertebrata</taxon>
        <taxon>Euteleostomi</taxon>
        <taxon>Mammalia</taxon>
        <taxon>Eutheria</taxon>
        <taxon>Euarchontoglires</taxon>
        <taxon>Primates</taxon>
        <taxon>Haplorrhini</taxon>
        <taxon>Catarrhini</taxon>
        <taxon>Hominidae</taxon>
        <taxon>Pan</taxon>
    </lineage>
</organism>
<keyword evidence="12" id="KW-0539">Nucleus</keyword>
<evidence type="ECO:0000256" key="5">
    <source>
        <dbReference type="ARBA" id="ARBA00022723"/>
    </source>
</evidence>
<keyword evidence="4" id="KW-0597">Phosphoprotein</keyword>
<keyword evidence="10" id="KW-0238">DNA-binding</keyword>
<accession>A0A2J8PVE2</accession>
<dbReference type="GO" id="GO:0005634">
    <property type="term" value="C:nucleus"/>
    <property type="evidence" value="ECO:0007669"/>
    <property type="project" value="UniProtKB-SubCell"/>
</dbReference>
<dbReference type="GO" id="GO:0008270">
    <property type="term" value="F:zinc ion binding"/>
    <property type="evidence" value="ECO:0007669"/>
    <property type="project" value="UniProtKB-KW"/>
</dbReference>
<dbReference type="InterPro" id="IPR052251">
    <property type="entry name" value="GH-ZnFinger_Regulators"/>
</dbReference>
<gene>
    <name evidence="14" type="ORF">CK820_G0000804</name>
</gene>
<evidence type="ECO:0000256" key="7">
    <source>
        <dbReference type="ARBA" id="ARBA00022771"/>
    </source>
</evidence>
<feature type="non-terminal residue" evidence="14">
    <location>
        <position position="87"/>
    </location>
</feature>
<evidence type="ECO:0000256" key="2">
    <source>
        <dbReference type="ARBA" id="ARBA00004123"/>
    </source>
</evidence>
<comment type="function">
    <text evidence="1">May be involved in transcriptional regulation.</text>
</comment>
<keyword evidence="9" id="KW-0805">Transcription regulation</keyword>
<evidence type="ECO:0000256" key="10">
    <source>
        <dbReference type="ARBA" id="ARBA00023125"/>
    </source>
</evidence>
<dbReference type="AlphaFoldDB" id="A0A2J8PVE2"/>
<evidence type="ECO:0000256" key="8">
    <source>
        <dbReference type="ARBA" id="ARBA00022833"/>
    </source>
</evidence>
<protein>
    <submittedName>
        <fullName evidence="14">ZNF292 isoform 5</fullName>
    </submittedName>
</protein>
<evidence type="ECO:0000256" key="1">
    <source>
        <dbReference type="ARBA" id="ARBA00003767"/>
    </source>
</evidence>